<evidence type="ECO:0000313" key="6">
    <source>
        <dbReference type="EMBL" id="PIV01369.1"/>
    </source>
</evidence>
<dbReference type="Pfam" id="PF01025">
    <property type="entry name" value="GrpE"/>
    <property type="match status" value="1"/>
</dbReference>
<evidence type="ECO:0000256" key="2">
    <source>
        <dbReference type="ARBA" id="ARBA00023186"/>
    </source>
</evidence>
<accession>A0A2M7BE66</accession>
<dbReference type="Gene3D" id="3.90.20.20">
    <property type="match status" value="1"/>
</dbReference>
<dbReference type="Proteomes" id="UP000229631">
    <property type="component" value="Unassembled WGS sequence"/>
</dbReference>
<dbReference type="SUPFAM" id="SSF58014">
    <property type="entry name" value="Coiled-coil domain of nucleotide exchange factor GrpE"/>
    <property type="match status" value="1"/>
</dbReference>
<organism evidence="6 7">
    <name type="scientific">Candidatus Shapirobacteria bacterium CG03_land_8_20_14_0_80_39_12</name>
    <dbReference type="NCBI Taxonomy" id="1974879"/>
    <lineage>
        <taxon>Bacteria</taxon>
        <taxon>Candidatus Shapironibacteriota</taxon>
    </lineage>
</organism>
<dbReference type="PANTHER" id="PTHR21237">
    <property type="entry name" value="GRPE PROTEIN"/>
    <property type="match status" value="1"/>
</dbReference>
<sequence>MKCLKVGKMIKTAKKTSALSEEVDLKKQIEDLTGRWKRALADYQNLEKRQLREKEEFVQYAAGSLTKKFLSVLDHLEKAQEHLKDAGLDLAVKEFKRVLEEEGIAEIEVLGKEFDPMEMEAVEMIEGEEDNKVAAVITKGYRLKNKVIRPAKVKVSKKVNNLINVGG</sequence>
<name>A0A2M7BE66_9BACT</name>
<dbReference type="EMBL" id="PEVC01000024">
    <property type="protein sequence ID" value="PIV01369.1"/>
    <property type="molecule type" value="Genomic_DNA"/>
</dbReference>
<evidence type="ECO:0000256" key="1">
    <source>
        <dbReference type="ARBA" id="ARBA00009054"/>
    </source>
</evidence>
<keyword evidence="3 4" id="KW-0346">Stress response</keyword>
<dbReference type="GO" id="GO:0051087">
    <property type="term" value="F:protein-folding chaperone binding"/>
    <property type="evidence" value="ECO:0007669"/>
    <property type="project" value="InterPro"/>
</dbReference>
<comment type="subunit">
    <text evidence="3">Homodimer.</text>
</comment>
<evidence type="ECO:0000256" key="4">
    <source>
        <dbReference type="RuleBase" id="RU000639"/>
    </source>
</evidence>
<comment type="similarity">
    <text evidence="1 3 5">Belongs to the GrpE family.</text>
</comment>
<dbReference type="GO" id="GO:0000774">
    <property type="term" value="F:adenyl-nucleotide exchange factor activity"/>
    <property type="evidence" value="ECO:0007669"/>
    <property type="project" value="InterPro"/>
</dbReference>
<proteinExistence type="inferred from homology"/>
<dbReference type="PANTHER" id="PTHR21237:SF23">
    <property type="entry name" value="GRPE PROTEIN HOMOLOG, MITOCHONDRIAL"/>
    <property type="match status" value="1"/>
</dbReference>
<dbReference type="PRINTS" id="PR00773">
    <property type="entry name" value="GRPEPROTEIN"/>
</dbReference>
<comment type="function">
    <text evidence="3 4">Participates actively in the response to hyperosmotic and heat shock by preventing the aggregation of stress-denatured proteins, in association with DnaK and GrpE. It is the nucleotide exchange factor for DnaK and may function as a thermosensor. Unfolded proteins bind initially to DnaJ; upon interaction with the DnaJ-bound protein, DnaK hydrolyzes its bound ATP, resulting in the formation of a stable complex. GrpE releases ADP from DnaK; ATP binding to DnaK triggers the release of the substrate protein, thus completing the reaction cycle. Several rounds of ATP-dependent interactions between DnaJ, DnaK and GrpE are required for fully efficient folding.</text>
</comment>
<dbReference type="CDD" id="cd00446">
    <property type="entry name" value="GrpE"/>
    <property type="match status" value="1"/>
</dbReference>
<comment type="subcellular location">
    <subcellularLocation>
        <location evidence="3">Cytoplasm</location>
    </subcellularLocation>
</comment>
<evidence type="ECO:0000256" key="3">
    <source>
        <dbReference type="HAMAP-Rule" id="MF_01151"/>
    </source>
</evidence>
<dbReference type="InterPro" id="IPR013805">
    <property type="entry name" value="GrpE_CC"/>
</dbReference>
<protein>
    <recommendedName>
        <fullName evidence="3 4">Protein GrpE</fullName>
    </recommendedName>
    <alternativeName>
        <fullName evidence="3">HSP-70 cofactor</fullName>
    </alternativeName>
</protein>
<dbReference type="PROSITE" id="PS01071">
    <property type="entry name" value="GRPE"/>
    <property type="match status" value="1"/>
</dbReference>
<reference evidence="7" key="1">
    <citation type="submission" date="2017-09" db="EMBL/GenBank/DDBJ databases">
        <title>Depth-based differentiation of microbial function through sediment-hosted aquifers and enrichment of novel symbionts in the deep terrestrial subsurface.</title>
        <authorList>
            <person name="Probst A.J."/>
            <person name="Ladd B."/>
            <person name="Jarett J.K."/>
            <person name="Geller-Mcgrath D.E."/>
            <person name="Sieber C.M.K."/>
            <person name="Emerson J.B."/>
            <person name="Anantharaman K."/>
            <person name="Thomas B.C."/>
            <person name="Malmstrom R."/>
            <person name="Stieglmeier M."/>
            <person name="Klingl A."/>
            <person name="Woyke T."/>
            <person name="Ryan C.M."/>
            <person name="Banfield J.F."/>
        </authorList>
    </citation>
    <scope>NUCLEOTIDE SEQUENCE [LARGE SCALE GENOMIC DNA]</scope>
</reference>
<gene>
    <name evidence="3 6" type="primary">grpE</name>
    <name evidence="6" type="ORF">COS54_01135</name>
</gene>
<keyword evidence="2 3" id="KW-0143">Chaperone</keyword>
<dbReference type="GO" id="GO:0051082">
    <property type="term" value="F:unfolded protein binding"/>
    <property type="evidence" value="ECO:0007669"/>
    <property type="project" value="TreeGrafter"/>
</dbReference>
<dbReference type="HAMAP" id="MF_01151">
    <property type="entry name" value="GrpE"/>
    <property type="match status" value="1"/>
</dbReference>
<dbReference type="SUPFAM" id="SSF51064">
    <property type="entry name" value="Head domain of nucleotide exchange factor GrpE"/>
    <property type="match status" value="1"/>
</dbReference>
<dbReference type="InterPro" id="IPR000740">
    <property type="entry name" value="GrpE"/>
</dbReference>
<dbReference type="GO" id="GO:0042803">
    <property type="term" value="F:protein homodimerization activity"/>
    <property type="evidence" value="ECO:0007669"/>
    <property type="project" value="InterPro"/>
</dbReference>
<dbReference type="GO" id="GO:0005737">
    <property type="term" value="C:cytoplasm"/>
    <property type="evidence" value="ECO:0007669"/>
    <property type="project" value="UniProtKB-SubCell"/>
</dbReference>
<comment type="caution">
    <text evidence="6">The sequence shown here is derived from an EMBL/GenBank/DDBJ whole genome shotgun (WGS) entry which is preliminary data.</text>
</comment>
<dbReference type="AlphaFoldDB" id="A0A2M7BE66"/>
<dbReference type="GO" id="GO:0006457">
    <property type="term" value="P:protein folding"/>
    <property type="evidence" value="ECO:0007669"/>
    <property type="project" value="InterPro"/>
</dbReference>
<evidence type="ECO:0000313" key="7">
    <source>
        <dbReference type="Proteomes" id="UP000229631"/>
    </source>
</evidence>
<evidence type="ECO:0000256" key="5">
    <source>
        <dbReference type="RuleBase" id="RU004478"/>
    </source>
</evidence>
<keyword evidence="3" id="KW-0963">Cytoplasm</keyword>
<dbReference type="InterPro" id="IPR009012">
    <property type="entry name" value="GrpE_head"/>
</dbReference>
<dbReference type="Gene3D" id="2.30.22.10">
    <property type="entry name" value="Head domain of nucleotide exchange factor GrpE"/>
    <property type="match status" value="1"/>
</dbReference>